<evidence type="ECO:0008006" key="2">
    <source>
        <dbReference type="Google" id="ProtNLM"/>
    </source>
</evidence>
<dbReference type="AlphaFoldDB" id="X0U0T2"/>
<name>X0U0T2_9ZZZZ</name>
<sequence length="86" mass="9808">KAINAGNKAVELLPVSKEAWRGVYRASDLAQIYAMVGEYEAALEQIELLLSIPGHLSTKLLQLDPTWKILWNHPEFKRLIETYNDD</sequence>
<comment type="caution">
    <text evidence="1">The sequence shown here is derived from an EMBL/GenBank/DDBJ whole genome shotgun (WGS) entry which is preliminary data.</text>
</comment>
<feature type="non-terminal residue" evidence="1">
    <location>
        <position position="1"/>
    </location>
</feature>
<accession>X0U0T2</accession>
<gene>
    <name evidence="1" type="ORF">S01H1_27993</name>
</gene>
<evidence type="ECO:0000313" key="1">
    <source>
        <dbReference type="EMBL" id="GAF94012.1"/>
    </source>
</evidence>
<dbReference type="EMBL" id="BARS01017082">
    <property type="protein sequence ID" value="GAF94012.1"/>
    <property type="molecule type" value="Genomic_DNA"/>
</dbReference>
<organism evidence="1">
    <name type="scientific">marine sediment metagenome</name>
    <dbReference type="NCBI Taxonomy" id="412755"/>
    <lineage>
        <taxon>unclassified sequences</taxon>
        <taxon>metagenomes</taxon>
        <taxon>ecological metagenomes</taxon>
    </lineage>
</organism>
<reference evidence="1" key="1">
    <citation type="journal article" date="2014" name="Front. Microbiol.">
        <title>High frequency of phylogenetically diverse reductive dehalogenase-homologous genes in deep subseafloor sedimentary metagenomes.</title>
        <authorList>
            <person name="Kawai M."/>
            <person name="Futagami T."/>
            <person name="Toyoda A."/>
            <person name="Takaki Y."/>
            <person name="Nishi S."/>
            <person name="Hori S."/>
            <person name="Arai W."/>
            <person name="Tsubouchi T."/>
            <person name="Morono Y."/>
            <person name="Uchiyama I."/>
            <person name="Ito T."/>
            <person name="Fujiyama A."/>
            <person name="Inagaki F."/>
            <person name="Takami H."/>
        </authorList>
    </citation>
    <scope>NUCLEOTIDE SEQUENCE</scope>
    <source>
        <strain evidence="1">Expedition CK06-06</strain>
    </source>
</reference>
<protein>
    <recommendedName>
        <fullName evidence="2">Tetratricopeptide repeat protein</fullName>
    </recommendedName>
</protein>
<proteinExistence type="predicted"/>